<sequence>MAKLTPYLYSGNARRQAEFYVKALGGEIVSVQTFGEMPGGNPADNARVMHLVLQAAGLTFFLADAGPVERGNGLDLTLEFETAEAAERAFDNLAAGGEVLMPFERMFWGSMFGRLIDPYGVRWQIATAPEGQ</sequence>
<dbReference type="Pfam" id="PF00903">
    <property type="entry name" value="Glyoxalase"/>
    <property type="match status" value="1"/>
</dbReference>
<organism evidence="2 3">
    <name type="scientific">Paenibacillus glycinis</name>
    <dbReference type="NCBI Taxonomy" id="2697035"/>
    <lineage>
        <taxon>Bacteria</taxon>
        <taxon>Bacillati</taxon>
        <taxon>Bacillota</taxon>
        <taxon>Bacilli</taxon>
        <taxon>Bacillales</taxon>
        <taxon>Paenibacillaceae</taxon>
        <taxon>Paenibacillus</taxon>
    </lineage>
</organism>
<keyword evidence="3" id="KW-1185">Reference proteome</keyword>
<dbReference type="InterPro" id="IPR028973">
    <property type="entry name" value="PhnB-like"/>
</dbReference>
<gene>
    <name evidence="2" type="ORF">GT019_15600</name>
</gene>
<dbReference type="PANTHER" id="PTHR33990">
    <property type="entry name" value="PROTEIN YJDN-RELATED"/>
    <property type="match status" value="1"/>
</dbReference>
<dbReference type="CDD" id="cd06588">
    <property type="entry name" value="PhnB_like"/>
    <property type="match status" value="1"/>
</dbReference>
<proteinExistence type="predicted"/>
<protein>
    <submittedName>
        <fullName evidence="2">VOC family protein</fullName>
    </submittedName>
</protein>
<evidence type="ECO:0000259" key="1">
    <source>
        <dbReference type="Pfam" id="PF00903"/>
    </source>
</evidence>
<dbReference type="SUPFAM" id="SSF54593">
    <property type="entry name" value="Glyoxalase/Bleomycin resistance protein/Dihydroxybiphenyl dioxygenase"/>
    <property type="match status" value="1"/>
</dbReference>
<feature type="domain" description="Glyoxalase/fosfomycin resistance/dioxygenase" evidence="1">
    <location>
        <begin position="8"/>
        <end position="125"/>
    </location>
</feature>
<dbReference type="EMBL" id="JAAAMV010000011">
    <property type="protein sequence ID" value="NBD25308.1"/>
    <property type="molecule type" value="Genomic_DNA"/>
</dbReference>
<dbReference type="PANTHER" id="PTHR33990:SF1">
    <property type="entry name" value="PROTEIN YJDN"/>
    <property type="match status" value="1"/>
</dbReference>
<dbReference type="InterPro" id="IPR029068">
    <property type="entry name" value="Glyas_Bleomycin-R_OHBP_Dase"/>
</dbReference>
<dbReference type="RefSeq" id="WP_161744112.1">
    <property type="nucleotide sequence ID" value="NZ_JAAAMV010000011.1"/>
</dbReference>
<evidence type="ECO:0000313" key="3">
    <source>
        <dbReference type="Proteomes" id="UP000665561"/>
    </source>
</evidence>
<name>A0ABW9XS61_9BACL</name>
<reference evidence="2 3" key="1">
    <citation type="submission" date="2020-01" db="EMBL/GenBank/DDBJ databases">
        <title>Paenibacillus soybeanensis sp. nov. isolated from the nodules of soybean (Glycine max(L.) Merr).</title>
        <authorList>
            <person name="Wang H."/>
        </authorList>
    </citation>
    <scope>NUCLEOTIDE SEQUENCE [LARGE SCALE GENOMIC DNA]</scope>
    <source>
        <strain evidence="2 3">T1</strain>
    </source>
</reference>
<accession>A0ABW9XS61</accession>
<comment type="caution">
    <text evidence="2">The sequence shown here is derived from an EMBL/GenBank/DDBJ whole genome shotgun (WGS) entry which is preliminary data.</text>
</comment>
<dbReference type="InterPro" id="IPR004360">
    <property type="entry name" value="Glyas_Fos-R_dOase_dom"/>
</dbReference>
<evidence type="ECO:0000313" key="2">
    <source>
        <dbReference type="EMBL" id="NBD25308.1"/>
    </source>
</evidence>
<dbReference type="Proteomes" id="UP000665561">
    <property type="component" value="Unassembled WGS sequence"/>
</dbReference>
<dbReference type="Gene3D" id="3.10.180.10">
    <property type="entry name" value="2,3-Dihydroxybiphenyl 1,2-Dioxygenase, domain 1"/>
    <property type="match status" value="1"/>
</dbReference>